<sequence>MLKTLTYNGPVPRPHPPCTDPTPDEQYRQYTEQKMQELEQRQEQQRQMEGAPASNNDNNNNNNIGAMFSNAAVNFRNMAQQMAFKVERASTEVTNVTASRVRQLDRQLSLDRFKNNFPELTAMGEVLLADYSCAAMHAGVRVNGHLHITKNYVCFSAQTTSTLAQATNTVLKEAGLSAGDGSPTGIRQVIPLTEIASIQLSVALETIDQGPPFFLPIPAPNVLPTSLQLYTTRQQLFQFLDFESVVAKAGAVLSDAVKGRPIDRAYNYLDHAWRDATSVPLPGVTYVS</sequence>
<dbReference type="Proteomes" id="UP000192257">
    <property type="component" value="Unassembled WGS sequence"/>
</dbReference>
<proteinExistence type="predicted"/>
<name>A0A1X0NMU9_9TRYP</name>
<feature type="compositionally biased region" description="Pro residues" evidence="1">
    <location>
        <begin position="11"/>
        <end position="20"/>
    </location>
</feature>
<accession>A0A1X0NMU9</accession>
<feature type="region of interest" description="Disordered" evidence="1">
    <location>
        <begin position="1"/>
        <end position="64"/>
    </location>
</feature>
<dbReference type="VEuPathDB" id="TriTrypDB:TM35_000352040"/>
<feature type="compositionally biased region" description="Low complexity" evidence="1">
    <location>
        <begin position="47"/>
        <end position="63"/>
    </location>
</feature>
<feature type="compositionally biased region" description="Basic and acidic residues" evidence="1">
    <location>
        <begin position="34"/>
        <end position="46"/>
    </location>
</feature>
<reference evidence="3 4" key="1">
    <citation type="submission" date="2017-03" db="EMBL/GenBank/DDBJ databases">
        <title>An alternative strategy for trypanosome survival in the mammalian bloodstream revealed through genome and transcriptome analysis of the ubiquitous bovine parasite Trypanosoma (Megatrypanum) theileri.</title>
        <authorList>
            <person name="Kelly S."/>
            <person name="Ivens A."/>
            <person name="Mott A."/>
            <person name="O'Neill E."/>
            <person name="Emms D."/>
            <person name="Macleod O."/>
            <person name="Voorheis P."/>
            <person name="Matthews J."/>
            <person name="Matthews K."/>
            <person name="Carrington M."/>
        </authorList>
    </citation>
    <scope>NUCLEOTIDE SEQUENCE [LARGE SCALE GENOMIC DNA]</scope>
    <source>
        <strain evidence="3">Edinburgh</strain>
    </source>
</reference>
<dbReference type="SMART" id="SM00568">
    <property type="entry name" value="GRAM"/>
    <property type="match status" value="1"/>
</dbReference>
<dbReference type="GeneID" id="39989037"/>
<feature type="domain" description="GRAM" evidence="2">
    <location>
        <begin position="111"/>
        <end position="202"/>
    </location>
</feature>
<dbReference type="RefSeq" id="XP_028879526.1">
    <property type="nucleotide sequence ID" value="XM_029029257.1"/>
</dbReference>
<dbReference type="Gene3D" id="2.30.29.30">
    <property type="entry name" value="Pleckstrin-homology domain (PH domain)/Phosphotyrosine-binding domain (PTB)"/>
    <property type="match status" value="1"/>
</dbReference>
<dbReference type="InterPro" id="IPR011993">
    <property type="entry name" value="PH-like_dom_sf"/>
</dbReference>
<dbReference type="AlphaFoldDB" id="A0A1X0NMU9"/>
<dbReference type="OrthoDB" id="278639at2759"/>
<dbReference type="Pfam" id="PF02893">
    <property type="entry name" value="GRAM"/>
    <property type="match status" value="1"/>
</dbReference>
<dbReference type="EMBL" id="NBCO01000035">
    <property type="protein sequence ID" value="ORC85460.1"/>
    <property type="molecule type" value="Genomic_DNA"/>
</dbReference>
<organism evidence="3 4">
    <name type="scientific">Trypanosoma theileri</name>
    <dbReference type="NCBI Taxonomy" id="67003"/>
    <lineage>
        <taxon>Eukaryota</taxon>
        <taxon>Discoba</taxon>
        <taxon>Euglenozoa</taxon>
        <taxon>Kinetoplastea</taxon>
        <taxon>Metakinetoplastina</taxon>
        <taxon>Trypanosomatida</taxon>
        <taxon>Trypanosomatidae</taxon>
        <taxon>Trypanosoma</taxon>
    </lineage>
</organism>
<evidence type="ECO:0000259" key="2">
    <source>
        <dbReference type="SMART" id="SM00568"/>
    </source>
</evidence>
<protein>
    <recommendedName>
        <fullName evidence="2">GRAM domain-containing protein</fullName>
    </recommendedName>
</protein>
<comment type="caution">
    <text evidence="3">The sequence shown here is derived from an EMBL/GenBank/DDBJ whole genome shotgun (WGS) entry which is preliminary data.</text>
</comment>
<evidence type="ECO:0000313" key="3">
    <source>
        <dbReference type="EMBL" id="ORC85460.1"/>
    </source>
</evidence>
<evidence type="ECO:0000256" key="1">
    <source>
        <dbReference type="SAM" id="MobiDB-lite"/>
    </source>
</evidence>
<dbReference type="InterPro" id="IPR004182">
    <property type="entry name" value="GRAM"/>
</dbReference>
<keyword evidence="4" id="KW-1185">Reference proteome</keyword>
<evidence type="ECO:0000313" key="4">
    <source>
        <dbReference type="Proteomes" id="UP000192257"/>
    </source>
</evidence>
<gene>
    <name evidence="3" type="ORF">TM35_000352040</name>
</gene>